<dbReference type="Proteomes" id="UP001279410">
    <property type="component" value="Unassembled WGS sequence"/>
</dbReference>
<accession>A0AAD3NM69</accession>
<name>A0AAD3NM69_LATJO</name>
<sequence>MSGDPIPNCIVVQYNVFRISAASTETSTPLPPPAARVLQAARPGVGCVRSAHHRGDPVQKRRGQVTVKWAKSWSSVLEVDHRATQPGFGDCEGERGMAGSARSRAKRNRTVVPFYAPVASVFH</sequence>
<proteinExistence type="predicted"/>
<feature type="region of interest" description="Disordered" evidence="1">
    <location>
        <begin position="85"/>
        <end position="104"/>
    </location>
</feature>
<protein>
    <submittedName>
        <fullName evidence="2">Protein phosphatase 1 regulatory subunit 14C</fullName>
    </submittedName>
</protein>
<evidence type="ECO:0000256" key="1">
    <source>
        <dbReference type="SAM" id="MobiDB-lite"/>
    </source>
</evidence>
<keyword evidence="3" id="KW-1185">Reference proteome</keyword>
<organism evidence="2 3">
    <name type="scientific">Lates japonicus</name>
    <name type="common">Japanese lates</name>
    <dbReference type="NCBI Taxonomy" id="270547"/>
    <lineage>
        <taxon>Eukaryota</taxon>
        <taxon>Metazoa</taxon>
        <taxon>Chordata</taxon>
        <taxon>Craniata</taxon>
        <taxon>Vertebrata</taxon>
        <taxon>Euteleostomi</taxon>
        <taxon>Actinopterygii</taxon>
        <taxon>Neopterygii</taxon>
        <taxon>Teleostei</taxon>
        <taxon>Neoteleostei</taxon>
        <taxon>Acanthomorphata</taxon>
        <taxon>Carangaria</taxon>
        <taxon>Carangaria incertae sedis</taxon>
        <taxon>Centropomidae</taxon>
        <taxon>Lates</taxon>
    </lineage>
</organism>
<evidence type="ECO:0000313" key="3">
    <source>
        <dbReference type="Proteomes" id="UP001279410"/>
    </source>
</evidence>
<dbReference type="AlphaFoldDB" id="A0AAD3NM69"/>
<comment type="caution">
    <text evidence="2">The sequence shown here is derived from an EMBL/GenBank/DDBJ whole genome shotgun (WGS) entry which is preliminary data.</text>
</comment>
<dbReference type="EMBL" id="BRZM01002297">
    <property type="protein sequence ID" value="GLD74529.1"/>
    <property type="molecule type" value="Genomic_DNA"/>
</dbReference>
<gene>
    <name evidence="2" type="ORF">AKAME5_002586000</name>
</gene>
<evidence type="ECO:0000313" key="2">
    <source>
        <dbReference type="EMBL" id="GLD74529.1"/>
    </source>
</evidence>
<reference evidence="2" key="1">
    <citation type="submission" date="2022-08" db="EMBL/GenBank/DDBJ databases">
        <title>Genome sequencing of akame (Lates japonicus).</title>
        <authorList>
            <person name="Hashiguchi Y."/>
            <person name="Takahashi H."/>
        </authorList>
    </citation>
    <scope>NUCLEOTIDE SEQUENCE</scope>
    <source>
        <strain evidence="2">Kochi</strain>
    </source>
</reference>